<protein>
    <recommendedName>
        <fullName evidence="3">Type III secretion protein</fullName>
    </recommendedName>
</protein>
<sequence>MSSDPLRNPALPAKALAEVRWLVHEFDQWPAEYLDTSRRGEFIPPPVPATLWDHPRARRHLSRHIVRVLDLQPCGTRRSSAEWPVALLKGRSLHRLALHVAAVACAGQVRRCLLREDVLAWREWLTPAPFEFAQRTASLLPLKPDASPDIDRAVSAESTGLRWLARAAQAWPEPVAARFLLKLPRPDAESPCDAEPAAAMRLVSSVLSIVEPRWCSLLSTHLH</sequence>
<organism evidence="1 2">
    <name type="scientific">Variovorax defluvii</name>
    <dbReference type="NCBI Taxonomy" id="913761"/>
    <lineage>
        <taxon>Bacteria</taxon>
        <taxon>Pseudomonadati</taxon>
        <taxon>Pseudomonadota</taxon>
        <taxon>Betaproteobacteria</taxon>
        <taxon>Burkholderiales</taxon>
        <taxon>Comamonadaceae</taxon>
        <taxon>Variovorax</taxon>
    </lineage>
</organism>
<evidence type="ECO:0000313" key="1">
    <source>
        <dbReference type="EMBL" id="GAA4348463.1"/>
    </source>
</evidence>
<evidence type="ECO:0000313" key="2">
    <source>
        <dbReference type="Proteomes" id="UP001500975"/>
    </source>
</evidence>
<name>A0ABP8HZX4_9BURK</name>
<dbReference type="Proteomes" id="UP001500975">
    <property type="component" value="Unassembled WGS sequence"/>
</dbReference>
<gene>
    <name evidence="1" type="ORF">GCM10023165_34300</name>
</gene>
<dbReference type="RefSeq" id="WP_345539416.1">
    <property type="nucleotide sequence ID" value="NZ_BAABGJ010000057.1"/>
</dbReference>
<accession>A0ABP8HZX4</accession>
<keyword evidence="2" id="KW-1185">Reference proteome</keyword>
<evidence type="ECO:0008006" key="3">
    <source>
        <dbReference type="Google" id="ProtNLM"/>
    </source>
</evidence>
<dbReference type="Pfam" id="PF06578">
    <property type="entry name" value="YscK"/>
    <property type="match status" value="1"/>
</dbReference>
<proteinExistence type="predicted"/>
<dbReference type="InterPro" id="IPR009510">
    <property type="entry name" value="T3SS_K"/>
</dbReference>
<reference evidence="2" key="1">
    <citation type="journal article" date="2019" name="Int. J. Syst. Evol. Microbiol.">
        <title>The Global Catalogue of Microorganisms (GCM) 10K type strain sequencing project: providing services to taxonomists for standard genome sequencing and annotation.</title>
        <authorList>
            <consortium name="The Broad Institute Genomics Platform"/>
            <consortium name="The Broad Institute Genome Sequencing Center for Infectious Disease"/>
            <person name="Wu L."/>
            <person name="Ma J."/>
        </authorList>
    </citation>
    <scope>NUCLEOTIDE SEQUENCE [LARGE SCALE GENOMIC DNA]</scope>
    <source>
        <strain evidence="2">JCM 17804</strain>
    </source>
</reference>
<comment type="caution">
    <text evidence="1">The sequence shown here is derived from an EMBL/GenBank/DDBJ whole genome shotgun (WGS) entry which is preliminary data.</text>
</comment>
<dbReference type="EMBL" id="BAABGJ010000057">
    <property type="protein sequence ID" value="GAA4348463.1"/>
    <property type="molecule type" value="Genomic_DNA"/>
</dbReference>